<evidence type="ECO:0000313" key="3">
    <source>
        <dbReference type="EMBL" id="RMX42666.1"/>
    </source>
</evidence>
<dbReference type="SMART" id="SM00454">
    <property type="entry name" value="SAM"/>
    <property type="match status" value="1"/>
</dbReference>
<feature type="compositionally biased region" description="Basic and acidic residues" evidence="1">
    <location>
        <begin position="647"/>
        <end position="668"/>
    </location>
</feature>
<evidence type="ECO:0000313" key="4">
    <source>
        <dbReference type="Proteomes" id="UP000275408"/>
    </source>
</evidence>
<dbReference type="Proteomes" id="UP000275408">
    <property type="component" value="Unassembled WGS sequence"/>
</dbReference>
<accession>A0A3M6TMU1</accession>
<dbReference type="CDD" id="cd09487">
    <property type="entry name" value="SAM_superfamily"/>
    <property type="match status" value="1"/>
</dbReference>
<feature type="domain" description="SAM" evidence="2">
    <location>
        <begin position="788"/>
        <end position="853"/>
    </location>
</feature>
<dbReference type="EMBL" id="RCHS01003313">
    <property type="protein sequence ID" value="RMX42666.1"/>
    <property type="molecule type" value="Genomic_DNA"/>
</dbReference>
<dbReference type="InterPro" id="IPR052281">
    <property type="entry name" value="GAREM"/>
</dbReference>
<feature type="compositionally biased region" description="Basic and acidic residues" evidence="1">
    <location>
        <begin position="716"/>
        <end position="726"/>
    </location>
</feature>
<name>A0A3M6TMU1_POCDA</name>
<feature type="compositionally biased region" description="Basic and acidic residues" evidence="1">
    <location>
        <begin position="564"/>
        <end position="574"/>
    </location>
</feature>
<feature type="compositionally biased region" description="Polar residues" evidence="1">
    <location>
        <begin position="741"/>
        <end position="764"/>
    </location>
</feature>
<comment type="caution">
    <text evidence="3">The sequence shown here is derived from an EMBL/GenBank/DDBJ whole genome shotgun (WGS) entry which is preliminary data.</text>
</comment>
<dbReference type="InterPro" id="IPR001660">
    <property type="entry name" value="SAM"/>
</dbReference>
<reference evidence="3 4" key="1">
    <citation type="journal article" date="2018" name="Sci. Rep.">
        <title>Comparative analysis of the Pocillopora damicornis genome highlights role of immune system in coral evolution.</title>
        <authorList>
            <person name="Cunning R."/>
            <person name="Bay R.A."/>
            <person name="Gillette P."/>
            <person name="Baker A.C."/>
            <person name="Traylor-Knowles N."/>
        </authorList>
    </citation>
    <scope>NUCLEOTIDE SEQUENCE [LARGE SCALE GENOMIC DNA]</scope>
    <source>
        <strain evidence="3">RSMAS</strain>
        <tissue evidence="3">Whole animal</tissue>
    </source>
</reference>
<dbReference type="OMA" id="WNIERVS"/>
<sequence length="855" mass="96011">MSDQQRSELVSLSANSFSLKDFVGKFPLPQTVTFQEGYFDEYQSKTIGAGTECNLLSLESVETAIFEDKDGEDIHIPLQDPFGVERVAEATFEQNLTLADLILESSMVKFVRVVETDPNFESIIRQGDKLRIERKNSRETFLAFKIVSDKGKPLIKVPASCQAKFLPLWNGEELPLSKFVKKYKLPVYVVMNFIDYSTDKNLNKGQGNPRERPTTRIVKSLRHLSNSVLKLKGILADSIVLASMEVDGIPSKFSFPKTLPINVAPLRMESKTGAPGNKLDFISSERNETGNYDSELIAVEENEYEDMSGFRDPQGSSQSKMRVGFENNNKCGDEARKITQLAGLGARHNTYSPAPSKRVIRSQSERLPRKGNWTFSRIVSNLELPSEDNLYDELKFRTLPQKVKKHPPSLTRRASDWNIERVSKQNLNNLLHLQAQSGEDHGFQGHVEVVSLQIPKLSPTYKTCPRMKTFGRKTKSNETESSPYDVQELNFDSHASKSLNMNHLPARLTSTTSKAPFYESEEMEYDAPSNLNLSNHSEGKRGSDDALPSLPSSQRSCGEGFHLSSRDPLLKEREDPKGRHYVLDTKIPFVGTSLKKIIPPEPPEKDDFYENVKMQTKSVVGPTRGREAVTNKKEVGVEVSKVNASKIDSKTEPLERRDNCSIRRDEPKSATGPTGLLEPESIEKEKESPPIPPRLKHIEEPLYSSVLKKGNPSQDKISDLHSDPLPRGRPQPSPRRPRDGSNLSPTDSMKAKSTSGVHSDSVTPSLEKKPKTAVNDDRNSDFVIPQDLSALSVTDVLKCLNALNMKKFEDIFSERQVDGNMLVCLDEEAMESIGIDRFHRLKLLKFVAGWRPQLH</sequence>
<gene>
    <name evidence="3" type="ORF">pdam_00011871</name>
</gene>
<protein>
    <recommendedName>
        <fullName evidence="2">SAM domain-containing protein</fullName>
    </recommendedName>
</protein>
<dbReference type="AlphaFoldDB" id="A0A3M6TMU1"/>
<evidence type="ECO:0000256" key="1">
    <source>
        <dbReference type="SAM" id="MobiDB-lite"/>
    </source>
</evidence>
<keyword evidence="4" id="KW-1185">Reference proteome</keyword>
<feature type="region of interest" description="Disordered" evidence="1">
    <location>
        <begin position="521"/>
        <end position="574"/>
    </location>
</feature>
<dbReference type="PANTHER" id="PTHR14454">
    <property type="entry name" value="GRB2-ASSOCIATED AND REGULATOR OF MAPK PROTEIN FAMILY MEMBER"/>
    <property type="match status" value="1"/>
</dbReference>
<feature type="region of interest" description="Disordered" evidence="1">
    <location>
        <begin position="644"/>
        <end position="779"/>
    </location>
</feature>
<dbReference type="OrthoDB" id="6021761at2759"/>
<dbReference type="Pfam" id="PF00536">
    <property type="entry name" value="SAM_1"/>
    <property type="match status" value="1"/>
</dbReference>
<dbReference type="SUPFAM" id="SSF47769">
    <property type="entry name" value="SAM/Pointed domain"/>
    <property type="match status" value="1"/>
</dbReference>
<proteinExistence type="predicted"/>
<dbReference type="Gene3D" id="1.10.150.50">
    <property type="entry name" value="Transcription Factor, Ets-1"/>
    <property type="match status" value="1"/>
</dbReference>
<organism evidence="3 4">
    <name type="scientific">Pocillopora damicornis</name>
    <name type="common">Cauliflower coral</name>
    <name type="synonym">Millepora damicornis</name>
    <dbReference type="NCBI Taxonomy" id="46731"/>
    <lineage>
        <taxon>Eukaryota</taxon>
        <taxon>Metazoa</taxon>
        <taxon>Cnidaria</taxon>
        <taxon>Anthozoa</taxon>
        <taxon>Hexacorallia</taxon>
        <taxon>Scleractinia</taxon>
        <taxon>Astrocoeniina</taxon>
        <taxon>Pocilloporidae</taxon>
        <taxon>Pocillopora</taxon>
    </lineage>
</organism>
<feature type="compositionally biased region" description="Basic and acidic residues" evidence="1">
    <location>
        <begin position="766"/>
        <end position="779"/>
    </location>
</feature>
<evidence type="ECO:0000259" key="2">
    <source>
        <dbReference type="SMART" id="SM00454"/>
    </source>
</evidence>
<dbReference type="PANTHER" id="PTHR14454:SF11">
    <property type="entry name" value="SERRANO, ISOFORM F"/>
    <property type="match status" value="1"/>
</dbReference>
<dbReference type="InterPro" id="IPR013761">
    <property type="entry name" value="SAM/pointed_sf"/>
</dbReference>